<dbReference type="Proteomes" id="UP000029713">
    <property type="component" value="Unassembled WGS sequence"/>
</dbReference>
<proteinExistence type="predicted"/>
<reference evidence="1 2" key="1">
    <citation type="submission" date="2014-07" db="EMBL/GenBank/DDBJ databases">
        <title>Biosystematic studies on Modestobacter strains isolated from extreme hyper-arid desert soil and from historic building.</title>
        <authorList>
            <person name="Bukarasam K."/>
            <person name="Bull A."/>
            <person name="Girard G."/>
            <person name="van Wezel G."/>
            <person name="Goodfellow M."/>
        </authorList>
    </citation>
    <scope>NUCLEOTIDE SEQUENCE [LARGE SCALE GENOMIC DNA]</scope>
    <source>
        <strain evidence="1 2">KNN45-2b</strain>
    </source>
</reference>
<dbReference type="OrthoDB" id="669978at2"/>
<evidence type="ECO:0008006" key="3">
    <source>
        <dbReference type="Google" id="ProtNLM"/>
    </source>
</evidence>
<keyword evidence="2" id="KW-1185">Reference proteome</keyword>
<dbReference type="EMBL" id="JPMX01000093">
    <property type="protein sequence ID" value="KGH44952.1"/>
    <property type="molecule type" value="Genomic_DNA"/>
</dbReference>
<evidence type="ECO:0000313" key="2">
    <source>
        <dbReference type="Proteomes" id="UP000029713"/>
    </source>
</evidence>
<dbReference type="RefSeq" id="WP_036339258.1">
    <property type="nucleotide sequence ID" value="NZ_JPMX01000093.1"/>
</dbReference>
<dbReference type="AlphaFoldDB" id="A0A098Y397"/>
<comment type="caution">
    <text evidence="1">The sequence shown here is derived from an EMBL/GenBank/DDBJ whole genome shotgun (WGS) entry which is preliminary data.</text>
</comment>
<protein>
    <recommendedName>
        <fullName evidence="3">DUF892 domain-containing protein</fullName>
    </recommendedName>
</protein>
<dbReference type="STRING" id="1522368.IN07_20315"/>
<dbReference type="InterPro" id="IPR012347">
    <property type="entry name" value="Ferritin-like"/>
</dbReference>
<name>A0A098Y397_9ACTN</name>
<dbReference type="Gene3D" id="1.20.1260.10">
    <property type="match status" value="1"/>
</dbReference>
<gene>
    <name evidence="1" type="ORF">IN07_20315</name>
</gene>
<evidence type="ECO:0000313" key="1">
    <source>
        <dbReference type="EMBL" id="KGH44952.1"/>
    </source>
</evidence>
<accession>A0A098Y397</accession>
<sequence length="160" mass="17960">MKLDMAIEELHRSENHLVTVLMSMSDRHKTDHEVFYVCRDMAKWSRQHVADLAAIGRDFGLDLDPEASEDPGPLAAVRQRASELMGRRSAPGLLLLADLRHLYREAAGTSVDWELLAQGAQGAKEKELLDLAERCHPQSLRQTRWANSHLKVTSPQVLAS</sequence>
<organism evidence="1 2">
    <name type="scientific">Modestobacter caceresii</name>
    <dbReference type="NCBI Taxonomy" id="1522368"/>
    <lineage>
        <taxon>Bacteria</taxon>
        <taxon>Bacillati</taxon>
        <taxon>Actinomycetota</taxon>
        <taxon>Actinomycetes</taxon>
        <taxon>Geodermatophilales</taxon>
        <taxon>Geodermatophilaceae</taxon>
        <taxon>Modestobacter</taxon>
    </lineage>
</organism>